<keyword evidence="1" id="KW-0732">Signal</keyword>
<protein>
    <submittedName>
        <fullName evidence="2">Uncharacterized protein</fullName>
    </submittedName>
</protein>
<dbReference type="EMBL" id="LR026965">
    <property type="protein sequence ID" value="VBB75867.1"/>
    <property type="molecule type" value="Genomic_DNA"/>
</dbReference>
<organism evidence="2 3">
    <name type="scientific">Podospora comata</name>
    <dbReference type="NCBI Taxonomy" id="48703"/>
    <lineage>
        <taxon>Eukaryota</taxon>
        <taxon>Fungi</taxon>
        <taxon>Dikarya</taxon>
        <taxon>Ascomycota</taxon>
        <taxon>Pezizomycotina</taxon>
        <taxon>Sordariomycetes</taxon>
        <taxon>Sordariomycetidae</taxon>
        <taxon>Sordariales</taxon>
        <taxon>Podosporaceae</taxon>
        <taxon>Podospora</taxon>
    </lineage>
</organism>
<evidence type="ECO:0000313" key="2">
    <source>
        <dbReference type="EMBL" id="VBB75867.1"/>
    </source>
</evidence>
<feature type="signal peptide" evidence="1">
    <location>
        <begin position="1"/>
        <end position="21"/>
    </location>
</feature>
<keyword evidence="3" id="KW-1185">Reference proteome</keyword>
<gene>
    <name evidence="2" type="ORF">PODCO_207610</name>
</gene>
<dbReference type="PANTHER" id="PTHR35605:SF1">
    <property type="entry name" value="ECP2 EFFECTOR PROTEIN DOMAIN-CONTAINING PROTEIN-RELATED"/>
    <property type="match status" value="1"/>
</dbReference>
<dbReference type="Proteomes" id="UP000280685">
    <property type="component" value="Chromosome 2"/>
</dbReference>
<evidence type="ECO:0000313" key="3">
    <source>
        <dbReference type="Proteomes" id="UP000280685"/>
    </source>
</evidence>
<feature type="chain" id="PRO_5045661820" evidence="1">
    <location>
        <begin position="22"/>
        <end position="237"/>
    </location>
</feature>
<accession>A0ABY6S3B7</accession>
<reference evidence="2" key="1">
    <citation type="submission" date="2018-02" db="EMBL/GenBank/DDBJ databases">
        <authorList>
            <person name="Silar P."/>
        </authorList>
    </citation>
    <scope>NUCLEOTIDE SEQUENCE [LARGE SCALE GENOMIC DNA]</scope>
    <source>
        <strain evidence="2">T</strain>
    </source>
</reference>
<sequence length="237" mass="25601">MWSSTIFAATTLATFLKGVSSAPSPSTDEAPNGIAGYNIVDVSWDLPVKLDDPASEIVTVTGTIEDAIAQMEAAYPGWNETFQAGIPTDPMPTGDDTSFVSAGTADEQPESINCKVDYDGARTSKIWDGICYLRRLNTDPPKNGPGPGNCGRVSCSWKTWRRRSSRGSKLAMARILCCMVDASLVDRPIKGSRARRSSRTIGMSLFVGMIAEARGRRSTEQSREGGESWFTSLVCDQ</sequence>
<dbReference type="PANTHER" id="PTHR35605">
    <property type="entry name" value="ECP2 EFFECTOR PROTEIN DOMAIN-CONTAINING PROTEIN-RELATED"/>
    <property type="match status" value="1"/>
</dbReference>
<name>A0ABY6S3B7_PODCO</name>
<proteinExistence type="predicted"/>
<evidence type="ECO:0000256" key="1">
    <source>
        <dbReference type="SAM" id="SignalP"/>
    </source>
</evidence>